<dbReference type="Proteomes" id="UP000712600">
    <property type="component" value="Unassembled WGS sequence"/>
</dbReference>
<dbReference type="Pfam" id="PF13920">
    <property type="entry name" value="zf-C3HC4_3"/>
    <property type="match status" value="1"/>
</dbReference>
<comment type="caution">
    <text evidence="4">The sequence shown here is derived from an EMBL/GenBank/DDBJ whole genome shotgun (WGS) entry which is preliminary data.</text>
</comment>
<dbReference type="PROSITE" id="PS50089">
    <property type="entry name" value="ZF_RING_2"/>
    <property type="match status" value="1"/>
</dbReference>
<keyword evidence="1" id="KW-0862">Zinc</keyword>
<evidence type="ECO:0000259" key="3">
    <source>
        <dbReference type="PROSITE" id="PS50089"/>
    </source>
</evidence>
<feature type="compositionally biased region" description="Polar residues" evidence="2">
    <location>
        <begin position="525"/>
        <end position="561"/>
    </location>
</feature>
<feature type="compositionally biased region" description="Basic and acidic residues" evidence="2">
    <location>
        <begin position="709"/>
        <end position="718"/>
    </location>
</feature>
<keyword evidence="1" id="KW-0479">Metal-binding</keyword>
<dbReference type="InterPro" id="IPR001841">
    <property type="entry name" value="Znf_RING"/>
</dbReference>
<feature type="region of interest" description="Disordered" evidence="2">
    <location>
        <begin position="86"/>
        <end position="145"/>
    </location>
</feature>
<dbReference type="SUPFAM" id="SSF57850">
    <property type="entry name" value="RING/U-box"/>
    <property type="match status" value="1"/>
</dbReference>
<accession>A0A8S9R6V5</accession>
<dbReference type="CDD" id="cd16647">
    <property type="entry name" value="mRING-HC-C3HC5_NEU1"/>
    <property type="match status" value="1"/>
</dbReference>
<reference evidence="4" key="1">
    <citation type="submission" date="2019-12" db="EMBL/GenBank/DDBJ databases">
        <title>Genome sequencing and annotation of Brassica cretica.</title>
        <authorList>
            <person name="Studholme D.J."/>
            <person name="Sarris P."/>
        </authorList>
    </citation>
    <scope>NUCLEOTIDE SEQUENCE</scope>
    <source>
        <strain evidence="4">PFS-109/04</strain>
        <tissue evidence="4">Leaf</tissue>
    </source>
</reference>
<feature type="domain" description="RING-type" evidence="3">
    <location>
        <begin position="826"/>
        <end position="865"/>
    </location>
</feature>
<evidence type="ECO:0000256" key="1">
    <source>
        <dbReference type="PROSITE-ProRule" id="PRU00175"/>
    </source>
</evidence>
<dbReference type="PANTHER" id="PTHR47820">
    <property type="entry name" value="BNAC05G24000D PROTEIN"/>
    <property type="match status" value="1"/>
</dbReference>
<feature type="region of interest" description="Disordered" evidence="2">
    <location>
        <begin position="490"/>
        <end position="561"/>
    </location>
</feature>
<keyword evidence="1" id="KW-0863">Zinc-finger</keyword>
<proteinExistence type="predicted"/>
<feature type="region of interest" description="Disordered" evidence="2">
    <location>
        <begin position="280"/>
        <end position="306"/>
    </location>
</feature>
<feature type="region of interest" description="Disordered" evidence="2">
    <location>
        <begin position="705"/>
        <end position="772"/>
    </location>
</feature>
<dbReference type="AlphaFoldDB" id="A0A8S9R6V5"/>
<feature type="region of interest" description="Disordered" evidence="2">
    <location>
        <begin position="24"/>
        <end position="72"/>
    </location>
</feature>
<evidence type="ECO:0000313" key="5">
    <source>
        <dbReference type="Proteomes" id="UP000712600"/>
    </source>
</evidence>
<dbReference type="Gene3D" id="3.30.40.10">
    <property type="entry name" value="Zinc/RING finger domain, C3HC4 (zinc finger)"/>
    <property type="match status" value="1"/>
</dbReference>
<dbReference type="PANTHER" id="PTHR47820:SF6">
    <property type="entry name" value="RING_U-BOX SUPERFAMILY PROTEIN"/>
    <property type="match status" value="1"/>
</dbReference>
<evidence type="ECO:0000256" key="2">
    <source>
        <dbReference type="SAM" id="MobiDB-lite"/>
    </source>
</evidence>
<evidence type="ECO:0000313" key="4">
    <source>
        <dbReference type="EMBL" id="KAF3559470.1"/>
    </source>
</evidence>
<feature type="compositionally biased region" description="Polar residues" evidence="2">
    <location>
        <begin position="740"/>
        <end position="772"/>
    </location>
</feature>
<feature type="compositionally biased region" description="Basic and acidic residues" evidence="2">
    <location>
        <begin position="24"/>
        <end position="34"/>
    </location>
</feature>
<dbReference type="EMBL" id="QGKX02000996">
    <property type="protein sequence ID" value="KAF3559470.1"/>
    <property type="molecule type" value="Genomic_DNA"/>
</dbReference>
<dbReference type="InterPro" id="IPR013083">
    <property type="entry name" value="Znf_RING/FYVE/PHD"/>
</dbReference>
<feature type="compositionally biased region" description="Acidic residues" evidence="2">
    <location>
        <begin position="719"/>
        <end position="735"/>
    </location>
</feature>
<feature type="compositionally biased region" description="Basic and acidic residues" evidence="2">
    <location>
        <begin position="291"/>
        <end position="306"/>
    </location>
</feature>
<organism evidence="4 5">
    <name type="scientific">Brassica cretica</name>
    <name type="common">Mustard</name>
    <dbReference type="NCBI Taxonomy" id="69181"/>
    <lineage>
        <taxon>Eukaryota</taxon>
        <taxon>Viridiplantae</taxon>
        <taxon>Streptophyta</taxon>
        <taxon>Embryophyta</taxon>
        <taxon>Tracheophyta</taxon>
        <taxon>Spermatophyta</taxon>
        <taxon>Magnoliopsida</taxon>
        <taxon>eudicotyledons</taxon>
        <taxon>Gunneridae</taxon>
        <taxon>Pentapetalae</taxon>
        <taxon>rosids</taxon>
        <taxon>malvids</taxon>
        <taxon>Brassicales</taxon>
        <taxon>Brassicaceae</taxon>
        <taxon>Brassiceae</taxon>
        <taxon>Brassica</taxon>
    </lineage>
</organism>
<sequence length="880" mass="100623">MASSQFEIASLRSNFGCIILRDRNQRQNNHDAVLKKNPKKKNKSRLGSPEKPRTGKGNNFSDSTKRNDKRGGASSLVQIWEARLNRSSAGNSSPVHGQATESVQEETNLSAPPIDGESESENESKNNDPTVEIESGALGTVSDSGESKWGRVAEIIRKLKLTAGDNVGAADVLNVKTPKQEKSSFPVVTCSPRLRGRQAFSDLLMRLERDRHRELESLAGRNAVSKFSQRGRLQSMLRLRTLKRGLLIQDRHLSSAKTPHLSRFEFGSTVVNLRERFGANATSEAQRKKRQETTLETERSTESMKPKDTTILLETSSTERLCPRNHKIEEANSRKKETEPKMSYRQLQETTVQEALKRKTDNTSPHTIVTLQEPRTLEKEVANIVESRTYGTHETPFLESQETSFVWEYQEEYEDEQSYYGEMSNDWFTEISRPRTYWEDLRKSRYLEVMNTRSDKDDICRLLERRTVSDFLQSELREKIDKLMMSRVQTHPVQRTEEAGKEEQECDIGQGEDEDDEEVRDDLSHTSSQLFAPSPAGSWSSQDIGVSSTPDLSPLHTPQSTLQETTVQEALKRKTDNTSPHTIVTLQEPRTLEKEVANIVESRTYGTHETPFLESQETSFVWEYQEEYEDEQSYYGEMSNDWFTEISRPRTYWEDLRKSRYLEVMNTRSDKDDICRLLERRTVSDFLQSELREKIDKLMMSRVQTHPVQRTEEAGKEEQECDIGQGEDEDDEEVRDDLSHTSSQLFAPSPAGSWSSQDIGVSSTPDLSPLHTPQSTEMEIISELRTQILQLQLDMSELRDSVKTCLDVNATLQKSVHRENPLKRKCCVCNESQVETLLYRCGHMCTCLRCANELQCNGGKCPICRAKILDVVRVFLDSST</sequence>
<protein>
    <recommendedName>
        <fullName evidence="3">RING-type domain-containing protein</fullName>
    </recommendedName>
</protein>
<name>A0A8S9R6V5_BRACR</name>
<dbReference type="GO" id="GO:0008270">
    <property type="term" value="F:zinc ion binding"/>
    <property type="evidence" value="ECO:0007669"/>
    <property type="project" value="UniProtKB-KW"/>
</dbReference>
<feature type="compositionally biased region" description="Basic and acidic residues" evidence="2">
    <location>
        <begin position="494"/>
        <end position="503"/>
    </location>
</feature>
<gene>
    <name evidence="4" type="ORF">F2Q69_00011266</name>
</gene>
<feature type="compositionally biased region" description="Acidic residues" evidence="2">
    <location>
        <begin position="504"/>
        <end position="520"/>
    </location>
</feature>
<feature type="compositionally biased region" description="Polar residues" evidence="2">
    <location>
        <begin position="86"/>
        <end position="110"/>
    </location>
</feature>